<evidence type="ECO:0000256" key="9">
    <source>
        <dbReference type="ARBA" id="ARBA00023034"/>
    </source>
</evidence>
<keyword evidence="11" id="KW-0325">Glycoprotein</keyword>
<keyword evidence="16" id="KW-1185">Reference proteome</keyword>
<keyword evidence="7" id="KW-0735">Signal-anchor</keyword>
<accession>A0AAV9B6I4</accession>
<dbReference type="FunFam" id="3.90.550.10:FF:000056">
    <property type="entry name" value="Hexosyltransferase"/>
    <property type="match status" value="1"/>
</dbReference>
<protein>
    <recommendedName>
        <fullName evidence="13">Hexosyltransferase</fullName>
        <ecNumber evidence="13">2.4.1.-</ecNumber>
    </recommendedName>
</protein>
<dbReference type="GO" id="GO:0000139">
    <property type="term" value="C:Golgi membrane"/>
    <property type="evidence" value="ECO:0007669"/>
    <property type="project" value="UniProtKB-SubCell"/>
</dbReference>
<evidence type="ECO:0000256" key="12">
    <source>
        <dbReference type="ARBA" id="ARBA00023316"/>
    </source>
</evidence>
<dbReference type="GO" id="GO:0047262">
    <property type="term" value="F:polygalacturonate 4-alpha-galacturonosyltransferase activity"/>
    <property type="evidence" value="ECO:0007669"/>
    <property type="project" value="InterPro"/>
</dbReference>
<keyword evidence="12 13" id="KW-0961">Cell wall biogenesis/degradation</keyword>
<dbReference type="Proteomes" id="UP001179952">
    <property type="component" value="Unassembled WGS sequence"/>
</dbReference>
<evidence type="ECO:0000256" key="6">
    <source>
        <dbReference type="ARBA" id="ARBA00022692"/>
    </source>
</evidence>
<dbReference type="Pfam" id="PF01501">
    <property type="entry name" value="Glyco_transf_8"/>
    <property type="match status" value="1"/>
</dbReference>
<name>A0AAV9B6I4_ACOGR</name>
<dbReference type="PANTHER" id="PTHR32116:SF0">
    <property type="entry name" value="GALACTURONOSYLTRANSFERASE 6-RELATED"/>
    <property type="match status" value="1"/>
</dbReference>
<dbReference type="Pfam" id="PF25557">
    <property type="entry name" value="GAUT_1"/>
    <property type="match status" value="1"/>
</dbReference>
<keyword evidence="4 13" id="KW-0328">Glycosyltransferase</keyword>
<comment type="similarity">
    <text evidence="3 13">Belongs to the glycosyltransferase 8 family.</text>
</comment>
<dbReference type="EMBL" id="JAUJYN010000005">
    <property type="protein sequence ID" value="KAK1272180.1"/>
    <property type="molecule type" value="Genomic_DNA"/>
</dbReference>
<comment type="caution">
    <text evidence="15">The sequence shown here is derived from an EMBL/GenBank/DDBJ whole genome shotgun (WGS) entry which is preliminary data.</text>
</comment>
<dbReference type="GO" id="GO:0071555">
    <property type="term" value="P:cell wall organization"/>
    <property type="evidence" value="ECO:0007669"/>
    <property type="project" value="UniProtKB-KW"/>
</dbReference>
<evidence type="ECO:0000256" key="11">
    <source>
        <dbReference type="ARBA" id="ARBA00023180"/>
    </source>
</evidence>
<dbReference type="PANTHER" id="PTHR32116">
    <property type="entry name" value="GALACTURONOSYLTRANSFERASE 4-RELATED"/>
    <property type="match status" value="1"/>
</dbReference>
<evidence type="ECO:0000256" key="10">
    <source>
        <dbReference type="ARBA" id="ARBA00023136"/>
    </source>
</evidence>
<evidence type="ECO:0000256" key="13">
    <source>
        <dbReference type="RuleBase" id="RU362027"/>
    </source>
</evidence>
<proteinExistence type="inferred from homology"/>
<evidence type="ECO:0000256" key="14">
    <source>
        <dbReference type="SAM" id="MobiDB-lite"/>
    </source>
</evidence>
<dbReference type="InterPro" id="IPR029044">
    <property type="entry name" value="Nucleotide-diphossugar_trans"/>
</dbReference>
<evidence type="ECO:0000256" key="1">
    <source>
        <dbReference type="ARBA" id="ARBA00004323"/>
    </source>
</evidence>
<evidence type="ECO:0000256" key="2">
    <source>
        <dbReference type="ARBA" id="ARBA00004877"/>
    </source>
</evidence>
<keyword evidence="8 13" id="KW-1133">Transmembrane helix</keyword>
<dbReference type="Gene3D" id="3.90.550.10">
    <property type="entry name" value="Spore Coat Polysaccharide Biosynthesis Protein SpsA, Chain A"/>
    <property type="match status" value="1"/>
</dbReference>
<evidence type="ECO:0000256" key="7">
    <source>
        <dbReference type="ARBA" id="ARBA00022968"/>
    </source>
</evidence>
<dbReference type="InterPro" id="IPR029993">
    <property type="entry name" value="GAUT"/>
</dbReference>
<sequence>MKNRSIRWQRTLFLCLLSLSVVAPIVFFSYSLQRFPNSLDRKSFADGVGSTTHSVDALLLKQEAGESLKEPYRIVYSVGDDSVNDTENGFNADSDEIRLQNSLSTGGEKEFGEGLEEPDRIVYSGGDDSSVDDTGNGLGADSDVGDGIRLQKISTTGGAKEQPDQTTVRKQPDGNGYSRVRQVDDVIVREMKDDLIMAKAYLNFAPPNSNSHLVKELKTRIKEVERVVGRTSKDSKLSKIAMHRKRAMKATLAKASKVYPDCSAMSTKLRAMAYNSEEQLRSQMNEVSFLTQLAARAFPKGLHCLSMQLTSEYFSLQPEEQALPNRHKVQQPDLYHYAIFSDNILACQVVVNSTVITSMEPEKIVFHVVTDDLNYPAMVMWFLLNPPGDATIHIESIDDFKWLPSLFDSSLKQPFSQDPRFSSTLNHLRFYLPQVFPSLNKILLLDHDVVVQRDLRRLWEVDMEGKVNGAVETCRSGDSFHQLDMYVNFAEPIIAKSFDPKACTWAFGMNMFDLKEWRQQNLTAIYHKWLQMGKMKQLMNAGTLPVGQLTFYNQTVALDRQWHVLGLGSDPTMSRGEIERAPVIHYNGKMKPWLELGIPRYKGYWNRFLNYNHPFLQQCNVHE</sequence>
<comment type="subcellular location">
    <subcellularLocation>
        <location evidence="1 13">Golgi apparatus membrane</location>
        <topology evidence="1 13">Single-pass type II membrane protein</topology>
    </subcellularLocation>
</comment>
<dbReference type="CDD" id="cd06429">
    <property type="entry name" value="GT8_like_1"/>
    <property type="match status" value="1"/>
</dbReference>
<evidence type="ECO:0000256" key="8">
    <source>
        <dbReference type="ARBA" id="ARBA00022989"/>
    </source>
</evidence>
<keyword evidence="9 13" id="KW-0333">Golgi apparatus</keyword>
<evidence type="ECO:0000256" key="5">
    <source>
        <dbReference type="ARBA" id="ARBA00022679"/>
    </source>
</evidence>
<evidence type="ECO:0000256" key="3">
    <source>
        <dbReference type="ARBA" id="ARBA00006351"/>
    </source>
</evidence>
<reference evidence="15" key="1">
    <citation type="journal article" date="2023" name="Nat. Commun.">
        <title>Diploid and tetraploid genomes of Acorus and the evolution of monocots.</title>
        <authorList>
            <person name="Ma L."/>
            <person name="Liu K.W."/>
            <person name="Li Z."/>
            <person name="Hsiao Y.Y."/>
            <person name="Qi Y."/>
            <person name="Fu T."/>
            <person name="Tang G.D."/>
            <person name="Zhang D."/>
            <person name="Sun W.H."/>
            <person name="Liu D.K."/>
            <person name="Li Y."/>
            <person name="Chen G.Z."/>
            <person name="Liu X.D."/>
            <person name="Liao X.Y."/>
            <person name="Jiang Y.T."/>
            <person name="Yu X."/>
            <person name="Hao Y."/>
            <person name="Huang J."/>
            <person name="Zhao X.W."/>
            <person name="Ke S."/>
            <person name="Chen Y.Y."/>
            <person name="Wu W.L."/>
            <person name="Hsu J.L."/>
            <person name="Lin Y.F."/>
            <person name="Huang M.D."/>
            <person name="Li C.Y."/>
            <person name="Huang L."/>
            <person name="Wang Z.W."/>
            <person name="Zhao X."/>
            <person name="Zhong W.Y."/>
            <person name="Peng D.H."/>
            <person name="Ahmad S."/>
            <person name="Lan S."/>
            <person name="Zhang J.S."/>
            <person name="Tsai W.C."/>
            <person name="Van de Peer Y."/>
            <person name="Liu Z.J."/>
        </authorList>
    </citation>
    <scope>NUCLEOTIDE SEQUENCE</scope>
    <source>
        <strain evidence="15">SCP</strain>
    </source>
</reference>
<reference evidence="15" key="2">
    <citation type="submission" date="2023-06" db="EMBL/GenBank/DDBJ databases">
        <authorList>
            <person name="Ma L."/>
            <person name="Liu K.-W."/>
            <person name="Li Z."/>
            <person name="Hsiao Y.-Y."/>
            <person name="Qi Y."/>
            <person name="Fu T."/>
            <person name="Tang G."/>
            <person name="Zhang D."/>
            <person name="Sun W.-H."/>
            <person name="Liu D.-K."/>
            <person name="Li Y."/>
            <person name="Chen G.-Z."/>
            <person name="Liu X.-D."/>
            <person name="Liao X.-Y."/>
            <person name="Jiang Y.-T."/>
            <person name="Yu X."/>
            <person name="Hao Y."/>
            <person name="Huang J."/>
            <person name="Zhao X.-W."/>
            <person name="Ke S."/>
            <person name="Chen Y.-Y."/>
            <person name="Wu W.-L."/>
            <person name="Hsu J.-L."/>
            <person name="Lin Y.-F."/>
            <person name="Huang M.-D."/>
            <person name="Li C.-Y."/>
            <person name="Huang L."/>
            <person name="Wang Z.-W."/>
            <person name="Zhao X."/>
            <person name="Zhong W.-Y."/>
            <person name="Peng D.-H."/>
            <person name="Ahmad S."/>
            <person name="Lan S."/>
            <person name="Zhang J.-S."/>
            <person name="Tsai W.-C."/>
            <person name="Van De Peer Y."/>
            <person name="Liu Z.-J."/>
        </authorList>
    </citation>
    <scope>NUCLEOTIDE SEQUENCE</scope>
    <source>
        <strain evidence="15">SCP</strain>
        <tissue evidence="15">Leaves</tissue>
    </source>
</reference>
<feature type="compositionally biased region" description="Low complexity" evidence="14">
    <location>
        <begin position="125"/>
        <end position="135"/>
    </location>
</feature>
<evidence type="ECO:0000256" key="4">
    <source>
        <dbReference type="ARBA" id="ARBA00022676"/>
    </source>
</evidence>
<evidence type="ECO:0000313" key="15">
    <source>
        <dbReference type="EMBL" id="KAK1272180.1"/>
    </source>
</evidence>
<dbReference type="AlphaFoldDB" id="A0AAV9B6I4"/>
<dbReference type="InterPro" id="IPR002495">
    <property type="entry name" value="Glyco_trans_8"/>
</dbReference>
<keyword evidence="5" id="KW-0808">Transferase</keyword>
<keyword evidence="10 13" id="KW-0472">Membrane</keyword>
<comment type="pathway">
    <text evidence="2 13">Glycan metabolism; pectin biosynthesis.</text>
</comment>
<feature type="region of interest" description="Disordered" evidence="14">
    <location>
        <begin position="125"/>
        <end position="181"/>
    </location>
</feature>
<feature type="transmembrane region" description="Helical" evidence="13">
    <location>
        <begin position="12"/>
        <end position="32"/>
    </location>
</feature>
<gene>
    <name evidence="15" type="ORF">QJS04_geneDACA007434</name>
</gene>
<evidence type="ECO:0000313" key="16">
    <source>
        <dbReference type="Proteomes" id="UP001179952"/>
    </source>
</evidence>
<organism evidence="15 16">
    <name type="scientific">Acorus gramineus</name>
    <name type="common">Dwarf sweet flag</name>
    <dbReference type="NCBI Taxonomy" id="55184"/>
    <lineage>
        <taxon>Eukaryota</taxon>
        <taxon>Viridiplantae</taxon>
        <taxon>Streptophyta</taxon>
        <taxon>Embryophyta</taxon>
        <taxon>Tracheophyta</taxon>
        <taxon>Spermatophyta</taxon>
        <taxon>Magnoliopsida</taxon>
        <taxon>Liliopsida</taxon>
        <taxon>Acoraceae</taxon>
        <taxon>Acorus</taxon>
    </lineage>
</organism>
<dbReference type="SUPFAM" id="SSF53448">
    <property type="entry name" value="Nucleotide-diphospho-sugar transferases"/>
    <property type="match status" value="1"/>
</dbReference>
<keyword evidence="6 13" id="KW-0812">Transmembrane</keyword>
<dbReference type="EC" id="2.4.1.-" evidence="13"/>